<reference evidence="2" key="1">
    <citation type="submission" date="2019-12" db="EMBL/GenBank/DDBJ databases">
        <authorList>
            <person name="zhang j."/>
            <person name="sun C.M."/>
        </authorList>
    </citation>
    <scope>NUCLEOTIDE SEQUENCE</scope>
    <source>
        <strain evidence="2">NS-1</strain>
    </source>
</reference>
<proteinExistence type="predicted"/>
<feature type="domain" description="AAA-ATPase-like" evidence="1">
    <location>
        <begin position="9"/>
        <end position="248"/>
    </location>
</feature>
<dbReference type="Pfam" id="PF09820">
    <property type="entry name" value="AAA-ATPase_like"/>
    <property type="match status" value="1"/>
</dbReference>
<dbReference type="PANTHER" id="PTHR34825:SF1">
    <property type="entry name" value="AAA-ATPASE-LIKE DOMAIN-CONTAINING PROTEIN"/>
    <property type="match status" value="1"/>
</dbReference>
<dbReference type="KEGG" id="ifn:GM661_05470"/>
<keyword evidence="3" id="KW-1185">Reference proteome</keyword>
<evidence type="ECO:0000313" key="2">
    <source>
        <dbReference type="EMBL" id="QTL97470.1"/>
    </source>
</evidence>
<evidence type="ECO:0000313" key="3">
    <source>
        <dbReference type="Proteomes" id="UP000665020"/>
    </source>
</evidence>
<dbReference type="Proteomes" id="UP000665020">
    <property type="component" value="Chromosome"/>
</dbReference>
<organism evidence="2 3">
    <name type="scientific">Iocasia fonsfrigidae</name>
    <dbReference type="NCBI Taxonomy" id="2682810"/>
    <lineage>
        <taxon>Bacteria</taxon>
        <taxon>Bacillati</taxon>
        <taxon>Bacillota</taxon>
        <taxon>Clostridia</taxon>
        <taxon>Halanaerobiales</taxon>
        <taxon>Halanaerobiaceae</taxon>
        <taxon>Iocasia</taxon>
    </lineage>
</organism>
<protein>
    <submittedName>
        <fullName evidence="2">AAA family ATPase</fullName>
    </submittedName>
</protein>
<accession>A0A8A7K8E2</accession>
<dbReference type="RefSeq" id="WP_230869098.1">
    <property type="nucleotide sequence ID" value="NZ_CP046640.1"/>
</dbReference>
<dbReference type="EMBL" id="CP046640">
    <property type="protein sequence ID" value="QTL97470.1"/>
    <property type="molecule type" value="Genomic_DNA"/>
</dbReference>
<name>A0A8A7K8E2_9FIRM</name>
<dbReference type="Pfam" id="PF08011">
    <property type="entry name" value="PDDEXK_9"/>
    <property type="match status" value="1"/>
</dbReference>
<evidence type="ECO:0000259" key="1">
    <source>
        <dbReference type="Pfam" id="PF09820"/>
    </source>
</evidence>
<dbReference type="AlphaFoldDB" id="A0A8A7K8E2"/>
<dbReference type="InterPro" id="IPR012547">
    <property type="entry name" value="PDDEXK_9"/>
</dbReference>
<gene>
    <name evidence="2" type="ORF">GM661_05470</name>
</gene>
<dbReference type="InterPro" id="IPR018631">
    <property type="entry name" value="AAA-ATPase-like_dom"/>
</dbReference>
<sequence length="590" mass="69595">MQNPLKQIPIGVDNFKEIIEREGYFVDKTLFIKDIIENISKVILLTRPRRFGKTLNFSMLKCFLEIPECRKLENEDKDYLYLFENLKISEDERFIKKNFGQYPVLNFSFKKIKANNWQDAEYLFKEEISREYHRHSYLLDDDIIESSGIRKKYERIMNMEGQIIEYTAAIADLTKYLNKYYFKKHYNKKVIVLIDEYDTPLHYAKLNGYYNEMLNVMRALMVDGMKSNNNLEKAIVTGIMKISQESIFSSFNNPEIATVNSKYCADQFGFTETEVLAMLKYYGLEQYQQTIQEWYNGYLFGNKTVIYNPWSILSFIKADDHLPKAYWINTGDTTLIKRCLQLDQVKGKEYIQKLYQGKTLEMEVEENIIYEDVFNNVDKAFSYLLHAGYLKARQSERGDEKFLLSIPNREVATIYKNILKNWFTVEQKTNFFISDMFKHLLSMDIEKFENDLGSLLLTVSSYYDTASVNRQIKMTAKREETERFENFYHGLMLGLMVNIVDDYYIESNKEYGLGRPDIVILPKDINKTGYIMEFKNVFVSSDKKVEDAAREALEQIEEKKYEEGLKKTGVKKFIKIGLGFKGKEVKVEIN</sequence>
<dbReference type="PANTHER" id="PTHR34825">
    <property type="entry name" value="CONSERVED PROTEIN, WITH A WEAK D-GALACTARATE DEHYDRATASE/ALTRONATE HYDROLASE DOMAIN"/>
    <property type="match status" value="1"/>
</dbReference>